<dbReference type="EMBL" id="LFEH01000094">
    <property type="protein sequence ID" value="KMS74526.1"/>
    <property type="molecule type" value="Genomic_DNA"/>
</dbReference>
<dbReference type="Proteomes" id="UP000037274">
    <property type="component" value="Unassembled WGS sequence"/>
</dbReference>
<keyword evidence="2" id="KW-1185">Reference proteome</keyword>
<protein>
    <submittedName>
        <fullName evidence="1">Uncharacterized protein</fullName>
    </submittedName>
</protein>
<dbReference type="RefSeq" id="WP_048573728.1">
    <property type="nucleotide sequence ID" value="NZ_LFEH01000094.1"/>
</dbReference>
<proteinExistence type="predicted"/>
<comment type="caution">
    <text evidence="1">The sequence shown here is derived from an EMBL/GenBank/DDBJ whole genome shotgun (WGS) entry which is preliminary data.</text>
</comment>
<evidence type="ECO:0000313" key="1">
    <source>
        <dbReference type="EMBL" id="KMS74526.1"/>
    </source>
</evidence>
<dbReference type="Pfam" id="PF21848">
    <property type="entry name" value="DUF6907"/>
    <property type="match status" value="1"/>
</dbReference>
<dbReference type="InterPro" id="IPR054202">
    <property type="entry name" value="DUF6907"/>
</dbReference>
<reference evidence="1 2" key="1">
    <citation type="submission" date="2015-06" db="EMBL/GenBank/DDBJ databases">
        <title>Draft genome sequence of Streptomyces leeuwenhoekii C58, which produces the novel lasso peptide, chaxapeptin.</title>
        <authorList>
            <person name="Yi Y."/>
            <person name="Hai D."/>
            <person name="Jaspars M."/>
            <person name="Sheng H."/>
            <person name="Rateb M.E."/>
            <person name="Bull A."/>
            <person name="Goodfellow M."/>
            <person name="Asenjo J.A."/>
            <person name="Ebel R."/>
        </authorList>
    </citation>
    <scope>NUCLEOTIDE SEQUENCE [LARGE SCALE GENOMIC DNA]</scope>
    <source>
        <strain evidence="1 2">C58</strain>
    </source>
</reference>
<gene>
    <name evidence="1" type="ORF">ACH49_22415</name>
</gene>
<sequence length="239" mass="25500">MSKVTAPAATAPSTQHNSVTIAIGAATGSLQHKQPVALWATPDMDAYAYEAAYDPTRISLADAEASVRAQLAEFGVQVAAFLNEDAPLTAAQRGPEWQALYGCNPECQLDHAGADGEPGWHATAPIETEHRSIDDNFTAAENAQVPLLGAQIAVDNEKSQAYGRRTRVWLHLGNTTGTLTPNQARQALTAIRGFVAEFEAVVALAEKIGAADFEGDPEIARLDREAEDRRIAAVSQGRR</sequence>
<accession>A0ABR5HU90</accession>
<name>A0ABR5HU90_STRLW</name>
<evidence type="ECO:0000313" key="2">
    <source>
        <dbReference type="Proteomes" id="UP000037274"/>
    </source>
</evidence>
<organism evidence="1 2">
    <name type="scientific">Streptomyces leeuwenhoekii</name>
    <dbReference type="NCBI Taxonomy" id="1437453"/>
    <lineage>
        <taxon>Bacteria</taxon>
        <taxon>Bacillati</taxon>
        <taxon>Actinomycetota</taxon>
        <taxon>Actinomycetes</taxon>
        <taxon>Kitasatosporales</taxon>
        <taxon>Streptomycetaceae</taxon>
        <taxon>Streptomyces</taxon>
    </lineage>
</organism>